<dbReference type="InterPro" id="IPR025110">
    <property type="entry name" value="AMP-bd_C"/>
</dbReference>
<sequence>MNVPFLLKQLREQGILVTLSGANLELSFEKEDIPESLLTSIREHKQDIIDYLSSLGLGNATAHIPVAAPAATYPVTTAQWRFWILCQMDEINSAYNLPVILQLEGDLQVAALQQALAKLVARHEILRTHFMEGEDGMVVQRILEPAASVPDIRLIVLDDEEAVKEVVATFSNTPFLLRDNFLWRVCLIRQSATQHVLGLNIHHIIADGASLEIIVQELMQYYNAIVSGADAVLPALNIQFKDYAVWETSRNDRAGEEQYWLSRFEGELPILNLPTYQTRPALKTYAGAAFVHRYPAELVKKLKAFSREQKGTTFTTLMAALNALLYRYTGQTDIVLGTPVSGRNSPDLQGQVGLYINTLPVRLQFQATDSFRRVYELQKSVLDGAYAHAGYSFGELVNKLNIARDVSRSPLFDVLAAHQWNAAGSAVSSGFQGLKTSFYHDLAATMSKYDLTFTFSEDDEHLSAVIDYNTDLFQPEFVAQLAANFECFLREAITAPETEVQRIAYLDAAQIEKLVSGFNNTQHAYDTATTFVQLFEEQAAATPEAIALICEDQVLTYAALNEQSAALAAYLANAGIGPGECAGICMGRSADLLVAIIAVLRTGAAYLPIDPFYPLDRIDYVAAYSRTKFMLADKDTSAVMAAGFTVIDVSNHALWEDTAVVPLSYPDSASAAYVIFTSGSSGKPKGVQVSHRNLVNFMEGMALHFPRGQRPASWLAVTSISFDISILELLWTITRGDKVVLQLEMPVAVQPRPHLDFSLFYFPTGSQSEKDKYRLLLEGATFADQNGFKAIWVPERHFHNFGDQFPNPSVAAAAVSTITRNITIRSGSVVLPLHDEVRVAEEWSMIDNLSNGRVELSIASGWHPNDFVLAPAEYQNRHQSMRDKIATLTDFWEGKPLTRKNGVGKDFEFRLHPKPVQEKLQLWITAAGSPETFRYAGTIGANVLTHLLGQSIEDLAEKVRIYQEALKENGFNPAQGKVALMVHTFVDADAAAIRSTVEAPFKNYLRNSLGLLKPIAEENGLDVEQDMDTLLDMGFLRFYSTSGLFGTPEDCLDIINRIYASGVSEIACLIDFGIPDDQVLNSLQHLHRLKELVARKKAQADLVVRRMEKLTGDQETASLIKRYEVTHMQSTPSLYEELLLNPHSHEALQQINTLLVGGEELKRSLAEKLSTHTGRSIFNMYGPTETTIWSCVKELNATGAVTIGKPIANTNIYVLDHLQQLCPVGVAGELCIGGDGVAMGYLFNQELSDSRFLPDPFRPGERIYRTGDLGRWLPNGELECLGRLDRQVKLNGYRIELEEIESVLLSHPAVAQCVVTAVKVKDKLVLVAYFRGDAAADVNALTAFVKQQLPAFMVPAFMVKMQEFPHTANGKIDHKRLPMPDSSGVTARVAAPPRTPLQKQLVALWSDYLKTEDLGIEDNFFEIGGNSMKAFQLLSLMNNALQRELKIIVLFQYPTVRALSDYLEQHKAEKPQVQENELEDVDDLLDFMNNV</sequence>
<dbReference type="Gene3D" id="1.10.10.1830">
    <property type="entry name" value="Non-ribosomal peptide synthase, adenylation domain"/>
    <property type="match status" value="1"/>
</dbReference>
<feature type="domain" description="Carrier" evidence="3">
    <location>
        <begin position="1392"/>
        <end position="1467"/>
    </location>
</feature>
<dbReference type="SUPFAM" id="SSF56801">
    <property type="entry name" value="Acetyl-CoA synthetase-like"/>
    <property type="match status" value="2"/>
</dbReference>
<dbReference type="Gene3D" id="3.30.559.30">
    <property type="entry name" value="Nonribosomal peptide synthetase, condensation domain"/>
    <property type="match status" value="1"/>
</dbReference>
<dbReference type="PROSITE" id="PS00455">
    <property type="entry name" value="AMP_BINDING"/>
    <property type="match status" value="1"/>
</dbReference>
<dbReference type="Gene3D" id="3.20.20.30">
    <property type="entry name" value="Luciferase-like domain"/>
    <property type="match status" value="1"/>
</dbReference>
<keyword evidence="2" id="KW-0597">Phosphoprotein</keyword>
<evidence type="ECO:0000313" key="5">
    <source>
        <dbReference type="Proteomes" id="UP000502421"/>
    </source>
</evidence>
<accession>A0AAE6ZGM5</accession>
<dbReference type="Pfam" id="PF00501">
    <property type="entry name" value="AMP-binding"/>
    <property type="match status" value="2"/>
</dbReference>
<dbReference type="InterPro" id="IPR045851">
    <property type="entry name" value="AMP-bd_C_sf"/>
</dbReference>
<organism evidence="4 5">
    <name type="scientific">Chitinophaga oryzae</name>
    <dbReference type="NCBI Taxonomy" id="2725414"/>
    <lineage>
        <taxon>Bacteria</taxon>
        <taxon>Pseudomonadati</taxon>
        <taxon>Bacteroidota</taxon>
        <taxon>Chitinophagia</taxon>
        <taxon>Chitinophagales</taxon>
        <taxon>Chitinophagaceae</taxon>
        <taxon>Chitinophaga</taxon>
    </lineage>
</organism>
<dbReference type="InterPro" id="IPR041464">
    <property type="entry name" value="TubC_N"/>
</dbReference>
<dbReference type="SMART" id="SM00823">
    <property type="entry name" value="PKS_PP"/>
    <property type="match status" value="1"/>
</dbReference>
<keyword evidence="1" id="KW-0596">Phosphopantetheine</keyword>
<dbReference type="Gene3D" id="3.40.50.12780">
    <property type="entry name" value="N-terminal domain of ligase-like"/>
    <property type="match status" value="1"/>
</dbReference>
<dbReference type="GO" id="GO:0031177">
    <property type="term" value="F:phosphopantetheine binding"/>
    <property type="evidence" value="ECO:0007669"/>
    <property type="project" value="InterPro"/>
</dbReference>
<dbReference type="PANTHER" id="PTHR45527">
    <property type="entry name" value="NONRIBOSOMAL PEPTIDE SYNTHETASE"/>
    <property type="match status" value="1"/>
</dbReference>
<dbReference type="SUPFAM" id="SSF47336">
    <property type="entry name" value="ACP-like"/>
    <property type="match status" value="1"/>
</dbReference>
<dbReference type="PANTHER" id="PTHR45527:SF1">
    <property type="entry name" value="FATTY ACID SYNTHASE"/>
    <property type="match status" value="1"/>
</dbReference>
<dbReference type="InterPro" id="IPR036661">
    <property type="entry name" value="Luciferase-like_sf"/>
</dbReference>
<proteinExistence type="predicted"/>
<dbReference type="KEGG" id="coy:HF329_10195"/>
<dbReference type="InterPro" id="IPR023213">
    <property type="entry name" value="CAT-like_dom_sf"/>
</dbReference>
<dbReference type="SUPFAM" id="SSF51679">
    <property type="entry name" value="Bacterial luciferase-like"/>
    <property type="match status" value="1"/>
</dbReference>
<dbReference type="Pfam" id="PF13193">
    <property type="entry name" value="AMP-binding_C"/>
    <property type="match status" value="1"/>
</dbReference>
<dbReference type="RefSeq" id="WP_168803920.1">
    <property type="nucleotide sequence ID" value="NZ_CP051205.1"/>
</dbReference>
<dbReference type="Pfam" id="PF00550">
    <property type="entry name" value="PP-binding"/>
    <property type="match status" value="1"/>
</dbReference>
<dbReference type="SUPFAM" id="SSF52777">
    <property type="entry name" value="CoA-dependent acyltransferases"/>
    <property type="match status" value="2"/>
</dbReference>
<dbReference type="CDD" id="cd19531">
    <property type="entry name" value="LCL_NRPS-like"/>
    <property type="match status" value="1"/>
</dbReference>
<dbReference type="Gene3D" id="3.30.559.10">
    <property type="entry name" value="Chloramphenicol acetyltransferase-like domain"/>
    <property type="match status" value="1"/>
</dbReference>
<dbReference type="Pfam" id="PF00296">
    <property type="entry name" value="Bac_luciferase"/>
    <property type="match status" value="1"/>
</dbReference>
<dbReference type="Gene3D" id="3.40.50.980">
    <property type="match status" value="1"/>
</dbReference>
<dbReference type="Gene3D" id="3.30.300.30">
    <property type="match status" value="1"/>
</dbReference>
<evidence type="ECO:0000259" key="3">
    <source>
        <dbReference type="PROSITE" id="PS50075"/>
    </source>
</evidence>
<dbReference type="Gene3D" id="2.30.38.10">
    <property type="entry name" value="Luciferase, Domain 3"/>
    <property type="match status" value="1"/>
</dbReference>
<dbReference type="Gene3D" id="1.10.1200.10">
    <property type="entry name" value="ACP-like"/>
    <property type="match status" value="1"/>
</dbReference>
<protein>
    <submittedName>
        <fullName evidence="4">LLM class flavin-dependent oxidoreductase</fullName>
    </submittedName>
</protein>
<dbReference type="InterPro" id="IPR044894">
    <property type="entry name" value="TubC_N_sf"/>
</dbReference>
<dbReference type="FunFam" id="3.40.50.980:FF:000001">
    <property type="entry name" value="Non-ribosomal peptide synthetase"/>
    <property type="match status" value="1"/>
</dbReference>
<dbReference type="InterPro" id="IPR036736">
    <property type="entry name" value="ACP-like_sf"/>
</dbReference>
<dbReference type="PROSITE" id="PS50075">
    <property type="entry name" value="CARRIER"/>
    <property type="match status" value="1"/>
</dbReference>
<dbReference type="EMBL" id="CP051205">
    <property type="protein sequence ID" value="QJB31662.1"/>
    <property type="molecule type" value="Genomic_DNA"/>
</dbReference>
<name>A0AAE6ZGM5_9BACT</name>
<evidence type="ECO:0000256" key="1">
    <source>
        <dbReference type="ARBA" id="ARBA00022450"/>
    </source>
</evidence>
<dbReference type="GO" id="GO:0044550">
    <property type="term" value="P:secondary metabolite biosynthetic process"/>
    <property type="evidence" value="ECO:0007669"/>
    <property type="project" value="TreeGrafter"/>
</dbReference>
<dbReference type="InterPro" id="IPR020806">
    <property type="entry name" value="PKS_PP-bd"/>
</dbReference>
<dbReference type="InterPro" id="IPR001242">
    <property type="entry name" value="Condensation_dom"/>
</dbReference>
<dbReference type="InterPro" id="IPR009081">
    <property type="entry name" value="PP-bd_ACP"/>
</dbReference>
<reference evidence="5" key="1">
    <citation type="submission" date="2020-04" db="EMBL/GenBank/DDBJ databases">
        <authorList>
            <person name="Kittiwongwattana C."/>
        </authorList>
    </citation>
    <scope>NUCLEOTIDE SEQUENCE [LARGE SCALE GENOMIC DNA]</scope>
    <source>
        <strain evidence="5">1310</strain>
    </source>
</reference>
<dbReference type="GO" id="GO:0016705">
    <property type="term" value="F:oxidoreductase activity, acting on paired donors, with incorporation or reduction of molecular oxygen"/>
    <property type="evidence" value="ECO:0007669"/>
    <property type="project" value="InterPro"/>
</dbReference>
<dbReference type="InterPro" id="IPR042099">
    <property type="entry name" value="ANL_N_sf"/>
</dbReference>
<dbReference type="InterPro" id="IPR024011">
    <property type="entry name" value="Biosynth_lucif-like_mOase_dom"/>
</dbReference>
<dbReference type="InterPro" id="IPR000873">
    <property type="entry name" value="AMP-dep_synth/lig_dom"/>
</dbReference>
<dbReference type="Pfam" id="PF18563">
    <property type="entry name" value="TubC_N"/>
    <property type="match status" value="1"/>
</dbReference>
<dbReference type="Pfam" id="PF00668">
    <property type="entry name" value="Condensation"/>
    <property type="match status" value="1"/>
</dbReference>
<gene>
    <name evidence="4" type="ORF">HF329_10195</name>
</gene>
<dbReference type="GO" id="GO:0005829">
    <property type="term" value="C:cytosol"/>
    <property type="evidence" value="ECO:0007669"/>
    <property type="project" value="TreeGrafter"/>
</dbReference>
<dbReference type="FunFam" id="2.30.38.10:FF:000001">
    <property type="entry name" value="Non-ribosomal peptide synthetase PvdI"/>
    <property type="match status" value="1"/>
</dbReference>
<dbReference type="Proteomes" id="UP000502421">
    <property type="component" value="Chromosome"/>
</dbReference>
<dbReference type="InterPro" id="IPR020845">
    <property type="entry name" value="AMP-binding_CS"/>
</dbReference>
<evidence type="ECO:0000256" key="2">
    <source>
        <dbReference type="ARBA" id="ARBA00022553"/>
    </source>
</evidence>
<dbReference type="InterPro" id="IPR011251">
    <property type="entry name" value="Luciferase-like_dom"/>
</dbReference>
<evidence type="ECO:0000313" key="4">
    <source>
        <dbReference type="EMBL" id="QJB31662.1"/>
    </source>
</evidence>
<dbReference type="GO" id="GO:0043041">
    <property type="term" value="P:amino acid activation for nonribosomal peptide biosynthetic process"/>
    <property type="evidence" value="ECO:0007669"/>
    <property type="project" value="TreeGrafter"/>
</dbReference>
<dbReference type="NCBIfam" id="TIGR04020">
    <property type="entry name" value="seco_metab_LLM"/>
    <property type="match status" value="1"/>
</dbReference>